<accession>A0A382GHG8</accession>
<dbReference type="SUPFAM" id="SSF46689">
    <property type="entry name" value="Homeodomain-like"/>
    <property type="match status" value="1"/>
</dbReference>
<proteinExistence type="predicted"/>
<dbReference type="Pfam" id="PF13592">
    <property type="entry name" value="HTH_33"/>
    <property type="match status" value="1"/>
</dbReference>
<evidence type="ECO:0000313" key="3">
    <source>
        <dbReference type="EMBL" id="SVB74144.1"/>
    </source>
</evidence>
<name>A0A382GHG8_9ZZZZ</name>
<dbReference type="EMBL" id="UINC01055360">
    <property type="protein sequence ID" value="SVB74144.1"/>
    <property type="molecule type" value="Genomic_DNA"/>
</dbReference>
<dbReference type="InterPro" id="IPR025959">
    <property type="entry name" value="Winged_HTH_dom"/>
</dbReference>
<feature type="region of interest" description="Disordered" evidence="1">
    <location>
        <begin position="151"/>
        <end position="171"/>
    </location>
</feature>
<evidence type="ECO:0000256" key="1">
    <source>
        <dbReference type="SAM" id="MobiDB-lite"/>
    </source>
</evidence>
<sequence length="171" mass="19369">MIFYLGGINLMARSISIIWHDEADQLEAQYKAEKDSQRRVRLHALWLVRLGHSMKAVAPLVGIHYRTIQQGIAWYRAGGLTEVLGHRHGGHAGRRSWLSAAEESQLKTRAEAGQVRSIWDGVEWAQSHCGVAYTYWGMRQVFARLGLKKKVPRPRSPKASQADQVAWKKGD</sequence>
<protein>
    <recommendedName>
        <fullName evidence="2">Winged helix-turn helix domain-containing protein</fullName>
    </recommendedName>
</protein>
<evidence type="ECO:0000259" key="2">
    <source>
        <dbReference type="Pfam" id="PF13592"/>
    </source>
</evidence>
<dbReference type="AlphaFoldDB" id="A0A382GHG8"/>
<dbReference type="InterPro" id="IPR009057">
    <property type="entry name" value="Homeodomain-like_sf"/>
</dbReference>
<gene>
    <name evidence="3" type="ORF">METZ01_LOCUS226998</name>
</gene>
<reference evidence="3" key="1">
    <citation type="submission" date="2018-05" db="EMBL/GenBank/DDBJ databases">
        <authorList>
            <person name="Lanie J.A."/>
            <person name="Ng W.-L."/>
            <person name="Kazmierczak K.M."/>
            <person name="Andrzejewski T.M."/>
            <person name="Davidsen T.M."/>
            <person name="Wayne K.J."/>
            <person name="Tettelin H."/>
            <person name="Glass J.I."/>
            <person name="Rusch D."/>
            <person name="Podicherti R."/>
            <person name="Tsui H.-C.T."/>
            <person name="Winkler M.E."/>
        </authorList>
    </citation>
    <scope>NUCLEOTIDE SEQUENCE</scope>
</reference>
<dbReference type="Pfam" id="PF13384">
    <property type="entry name" value="HTH_23"/>
    <property type="match status" value="1"/>
</dbReference>
<organism evidence="3">
    <name type="scientific">marine metagenome</name>
    <dbReference type="NCBI Taxonomy" id="408172"/>
    <lineage>
        <taxon>unclassified sequences</taxon>
        <taxon>metagenomes</taxon>
        <taxon>ecological metagenomes</taxon>
    </lineage>
</organism>
<feature type="domain" description="Winged helix-turn helix" evidence="2">
    <location>
        <begin position="123"/>
        <end position="170"/>
    </location>
</feature>